<evidence type="ECO:0000313" key="2">
    <source>
        <dbReference type="EMBL" id="KAJ8350712.1"/>
    </source>
</evidence>
<sequence length="140" mass="15488">MICQQLQDWSVRILLDNIIILRLSRTKRIPLKQANFDRLQGPPQAHGTSHNAAGRVVKNAWPCLHMHRHSGDARSGCHCRIDRRGLTAYCSEVTGQHPGEVRLFRPVPPGIASLREALGGPAPGPGALTLPPHRDVSYRD</sequence>
<dbReference type="Proteomes" id="UP001152622">
    <property type="component" value="Chromosome 9"/>
</dbReference>
<dbReference type="EMBL" id="JAINUF010000009">
    <property type="protein sequence ID" value="KAJ8350712.1"/>
    <property type="molecule type" value="Genomic_DNA"/>
</dbReference>
<organism evidence="2 3">
    <name type="scientific">Synaphobranchus kaupii</name>
    <name type="common">Kaup's arrowtooth eel</name>
    <dbReference type="NCBI Taxonomy" id="118154"/>
    <lineage>
        <taxon>Eukaryota</taxon>
        <taxon>Metazoa</taxon>
        <taxon>Chordata</taxon>
        <taxon>Craniata</taxon>
        <taxon>Vertebrata</taxon>
        <taxon>Euteleostomi</taxon>
        <taxon>Actinopterygii</taxon>
        <taxon>Neopterygii</taxon>
        <taxon>Teleostei</taxon>
        <taxon>Anguilliformes</taxon>
        <taxon>Synaphobranchidae</taxon>
        <taxon>Synaphobranchus</taxon>
    </lineage>
</organism>
<keyword evidence="3" id="KW-1185">Reference proteome</keyword>
<evidence type="ECO:0000256" key="1">
    <source>
        <dbReference type="SAM" id="MobiDB-lite"/>
    </source>
</evidence>
<gene>
    <name evidence="2" type="ORF">SKAU_G00258420</name>
</gene>
<feature type="compositionally biased region" description="Low complexity" evidence="1">
    <location>
        <begin position="118"/>
        <end position="131"/>
    </location>
</feature>
<feature type="region of interest" description="Disordered" evidence="1">
    <location>
        <begin position="118"/>
        <end position="140"/>
    </location>
</feature>
<name>A0A9Q1F479_SYNKA</name>
<protein>
    <submittedName>
        <fullName evidence="2">Uncharacterized protein</fullName>
    </submittedName>
</protein>
<reference evidence="2" key="1">
    <citation type="journal article" date="2023" name="Science">
        <title>Genome structures resolve the early diversification of teleost fishes.</title>
        <authorList>
            <person name="Parey E."/>
            <person name="Louis A."/>
            <person name="Montfort J."/>
            <person name="Bouchez O."/>
            <person name="Roques C."/>
            <person name="Iampietro C."/>
            <person name="Lluch J."/>
            <person name="Castinel A."/>
            <person name="Donnadieu C."/>
            <person name="Desvignes T."/>
            <person name="Floi Bucao C."/>
            <person name="Jouanno E."/>
            <person name="Wen M."/>
            <person name="Mejri S."/>
            <person name="Dirks R."/>
            <person name="Jansen H."/>
            <person name="Henkel C."/>
            <person name="Chen W.J."/>
            <person name="Zahm M."/>
            <person name="Cabau C."/>
            <person name="Klopp C."/>
            <person name="Thompson A.W."/>
            <person name="Robinson-Rechavi M."/>
            <person name="Braasch I."/>
            <person name="Lecointre G."/>
            <person name="Bobe J."/>
            <person name="Postlethwait J.H."/>
            <person name="Berthelot C."/>
            <person name="Roest Crollius H."/>
            <person name="Guiguen Y."/>
        </authorList>
    </citation>
    <scope>NUCLEOTIDE SEQUENCE</scope>
    <source>
        <strain evidence="2">WJC10195</strain>
    </source>
</reference>
<proteinExistence type="predicted"/>
<comment type="caution">
    <text evidence="2">The sequence shown here is derived from an EMBL/GenBank/DDBJ whole genome shotgun (WGS) entry which is preliminary data.</text>
</comment>
<dbReference type="AlphaFoldDB" id="A0A9Q1F479"/>
<evidence type="ECO:0000313" key="3">
    <source>
        <dbReference type="Proteomes" id="UP001152622"/>
    </source>
</evidence>
<accession>A0A9Q1F479</accession>